<dbReference type="Pfam" id="PF02413">
    <property type="entry name" value="Caudo_TAP"/>
    <property type="match status" value="1"/>
</dbReference>
<gene>
    <name evidence="1" type="ORF">EGO53_14650</name>
</gene>
<evidence type="ECO:0000313" key="1">
    <source>
        <dbReference type="EMBL" id="QDL32964.1"/>
    </source>
</evidence>
<proteinExistence type="predicted"/>
<organism evidence="1 2">
    <name type="scientific">Serratia liquefaciens</name>
    <dbReference type="NCBI Taxonomy" id="614"/>
    <lineage>
        <taxon>Bacteria</taxon>
        <taxon>Pseudomonadati</taxon>
        <taxon>Pseudomonadota</taxon>
        <taxon>Gammaproteobacteria</taxon>
        <taxon>Enterobacterales</taxon>
        <taxon>Yersiniaceae</taxon>
        <taxon>Serratia</taxon>
    </lineage>
</organism>
<reference evidence="1 2" key="1">
    <citation type="submission" date="2018-11" db="EMBL/GenBank/DDBJ databases">
        <title>The first complete genome of Serratia liquefaciens isolated from metalophyte plant revel distinctness adaptive mechanisms in an extreme habitat.</title>
        <authorList>
            <person name="Caneschi W.L."/>
            <person name="Sanchez A.B."/>
            <person name="Felestrino E.B."/>
            <person name="Assis R.A.B."/>
            <person name="Lemes C.G.C."/>
            <person name="Cordeiro I.F."/>
            <person name="Fonseca N.P."/>
            <person name="Villa M."/>
            <person name="Vieira I.T."/>
            <person name="Moraes L.A."/>
            <person name="Kamino L.H.Y."/>
            <person name="do Carmo F."/>
            <person name="Garcia C.M."/>
            <person name="Almeida N.F."/>
            <person name="Silva R.S."/>
            <person name="Ferro J.A."/>
            <person name="Ferro M.I.T."/>
            <person name="Varani A.M."/>
            <person name="Ferreira R.M."/>
            <person name="dos Santos V.L."/>
            <person name="Silva U.C."/>
            <person name="Setubal J.C."/>
            <person name="Moreira L.M."/>
        </authorList>
    </citation>
    <scope>NUCLEOTIDE SEQUENCE [LARGE SCALE GENOMIC DNA]</scope>
    <source>
        <strain evidence="1 2">FG3</strain>
    </source>
</reference>
<name>A0A515CXS3_SERLI</name>
<dbReference type="RefSeq" id="WP_142815572.1">
    <property type="nucleotide sequence ID" value="NZ_CP033893.1"/>
</dbReference>
<dbReference type="PANTHER" id="PTHR34413">
    <property type="entry name" value="PROPHAGE TAIL FIBER ASSEMBLY PROTEIN HOMOLOG TFAE-RELATED-RELATED"/>
    <property type="match status" value="1"/>
</dbReference>
<dbReference type="EMBL" id="CP033893">
    <property type="protein sequence ID" value="QDL32964.1"/>
    <property type="molecule type" value="Genomic_DNA"/>
</dbReference>
<accession>A0A515CXS3</accession>
<dbReference type="AlphaFoldDB" id="A0A515CXS3"/>
<dbReference type="Proteomes" id="UP000317572">
    <property type="component" value="Chromosome"/>
</dbReference>
<evidence type="ECO:0000313" key="2">
    <source>
        <dbReference type="Proteomes" id="UP000317572"/>
    </source>
</evidence>
<protein>
    <submittedName>
        <fullName evidence="1">Tail fiber assembly protein</fullName>
    </submittedName>
</protein>
<dbReference type="InterPro" id="IPR003458">
    <property type="entry name" value="Phage_T4_Gp38_tail_assem"/>
</dbReference>
<sequence length="198" mass="21789">MHAATLENGVAIVAGEVVVFNYDGRTREYISQSVEYLPVGVGIPANACTDKPLVPKDDYVVCRNSELNGWEYLADHRGEVVWSVKTAAAQEITSLGDYPPETTIYPPSTRFDKWNGEHWVTDETAQKAAEVAEANNYKAGLINSATQQIEPLQDAVDLDMATEAEKASFNAWRKYRVLLTRVDTNSAPAITWPEAPAA</sequence>
<dbReference type="InterPro" id="IPR051220">
    <property type="entry name" value="TFA_Chaperone"/>
</dbReference>
<dbReference type="PANTHER" id="PTHR34413:SF2">
    <property type="entry name" value="PROPHAGE TAIL FIBER ASSEMBLY PROTEIN HOMOLOG TFAE-RELATED"/>
    <property type="match status" value="1"/>
</dbReference>